<dbReference type="Pfam" id="PF00024">
    <property type="entry name" value="PAN_1"/>
    <property type="match status" value="1"/>
</dbReference>
<keyword evidence="2" id="KW-0732">Signal</keyword>
<protein>
    <recommendedName>
        <fullName evidence="3">Apple domain-containing protein</fullName>
    </recommendedName>
</protein>
<organism evidence="4 5">
    <name type="scientific">Aspergillus avenaceus</name>
    <dbReference type="NCBI Taxonomy" id="36643"/>
    <lineage>
        <taxon>Eukaryota</taxon>
        <taxon>Fungi</taxon>
        <taxon>Dikarya</taxon>
        <taxon>Ascomycota</taxon>
        <taxon>Pezizomycotina</taxon>
        <taxon>Eurotiomycetes</taxon>
        <taxon>Eurotiomycetidae</taxon>
        <taxon>Eurotiales</taxon>
        <taxon>Aspergillaceae</taxon>
        <taxon>Aspergillus</taxon>
        <taxon>Aspergillus subgen. Circumdati</taxon>
    </lineage>
</organism>
<dbReference type="OrthoDB" id="4388755at2759"/>
<evidence type="ECO:0000313" key="4">
    <source>
        <dbReference type="EMBL" id="KAE8149881.1"/>
    </source>
</evidence>
<evidence type="ECO:0000256" key="1">
    <source>
        <dbReference type="SAM" id="MobiDB-lite"/>
    </source>
</evidence>
<feature type="signal peptide" evidence="2">
    <location>
        <begin position="1"/>
        <end position="28"/>
    </location>
</feature>
<dbReference type="Proteomes" id="UP000325780">
    <property type="component" value="Unassembled WGS sequence"/>
</dbReference>
<sequence length="381" mass="41256">MKPAGHLLFVLIALGLALLQSRRIGVRADDLILEDDDDDDQGTNADSGCPVPRKGLSSGTPQISTTYGCPSNDGKIYETSSGQYMYIQCCTDRTFGRNIGGASVLNLGECMDLCMKEETGTCRSVTWDSSGGNRADAINCVMWAHGGFSTDESRPGSHHAFLVEAPYVDQPDDEIDLCSTQCPGANHQVFTTQYGESFLMICGKRHGTAGQSQYVDSYEQCMSGCGMLVQCKSVDYHPRTGRCTFGDHGGEPTVDAPGYMSAYSMGCSGACKEYPKTPPAIDSHCPAPGDYHAAYWAIDNKAWQSRCSMWQYTGSSYTLNDGPISVENCMKKCQDDAACKWGTYLFATGKCLGYVNSWITTSGVDGQVKDYVNFAPVPPPF</sequence>
<gene>
    <name evidence="4" type="ORF">BDV25DRAFT_140399</name>
</gene>
<reference evidence="4 5" key="1">
    <citation type="submission" date="2019-04" db="EMBL/GenBank/DDBJ databases">
        <title>Friends and foes A comparative genomics study of 23 Aspergillus species from section Flavi.</title>
        <authorList>
            <consortium name="DOE Joint Genome Institute"/>
            <person name="Kjaerbolling I."/>
            <person name="Vesth T."/>
            <person name="Frisvad J.C."/>
            <person name="Nybo J.L."/>
            <person name="Theobald S."/>
            <person name="Kildgaard S."/>
            <person name="Isbrandt T."/>
            <person name="Kuo A."/>
            <person name="Sato A."/>
            <person name="Lyhne E.K."/>
            <person name="Kogle M.E."/>
            <person name="Wiebenga A."/>
            <person name="Kun R.S."/>
            <person name="Lubbers R.J."/>
            <person name="Makela M.R."/>
            <person name="Barry K."/>
            <person name="Chovatia M."/>
            <person name="Clum A."/>
            <person name="Daum C."/>
            <person name="Haridas S."/>
            <person name="He G."/>
            <person name="LaButti K."/>
            <person name="Lipzen A."/>
            <person name="Mondo S."/>
            <person name="Riley R."/>
            <person name="Salamov A."/>
            <person name="Simmons B.A."/>
            <person name="Magnuson J.K."/>
            <person name="Henrissat B."/>
            <person name="Mortensen U.H."/>
            <person name="Larsen T.O."/>
            <person name="Devries R.P."/>
            <person name="Grigoriev I.V."/>
            <person name="Machida M."/>
            <person name="Baker S.E."/>
            <person name="Andersen M.R."/>
        </authorList>
    </citation>
    <scope>NUCLEOTIDE SEQUENCE [LARGE SCALE GENOMIC DNA]</scope>
    <source>
        <strain evidence="4 5">IBT 18842</strain>
    </source>
</reference>
<evidence type="ECO:0000256" key="2">
    <source>
        <dbReference type="SAM" id="SignalP"/>
    </source>
</evidence>
<accession>A0A5N6TUX3</accession>
<feature type="chain" id="PRO_5024898217" description="Apple domain-containing protein" evidence="2">
    <location>
        <begin position="29"/>
        <end position="381"/>
    </location>
</feature>
<feature type="domain" description="Apple" evidence="3">
    <location>
        <begin position="210"/>
        <end position="257"/>
    </location>
</feature>
<name>A0A5N6TUX3_ASPAV</name>
<evidence type="ECO:0000259" key="3">
    <source>
        <dbReference type="Pfam" id="PF00024"/>
    </source>
</evidence>
<feature type="region of interest" description="Disordered" evidence="1">
    <location>
        <begin position="35"/>
        <end position="62"/>
    </location>
</feature>
<keyword evidence="5" id="KW-1185">Reference proteome</keyword>
<evidence type="ECO:0000313" key="5">
    <source>
        <dbReference type="Proteomes" id="UP000325780"/>
    </source>
</evidence>
<dbReference type="SUPFAM" id="SSF57414">
    <property type="entry name" value="Hairpin loop containing domain-like"/>
    <property type="match status" value="1"/>
</dbReference>
<proteinExistence type="predicted"/>
<dbReference type="EMBL" id="ML742110">
    <property type="protein sequence ID" value="KAE8149881.1"/>
    <property type="molecule type" value="Genomic_DNA"/>
</dbReference>
<dbReference type="InterPro" id="IPR003609">
    <property type="entry name" value="Pan_app"/>
</dbReference>
<dbReference type="AlphaFoldDB" id="A0A5N6TUX3"/>